<dbReference type="GO" id="GO:0032259">
    <property type="term" value="P:methylation"/>
    <property type="evidence" value="ECO:0007669"/>
    <property type="project" value="UniProtKB-KW"/>
</dbReference>
<gene>
    <name evidence="2" type="ORF">LOC71_09360</name>
</gene>
<dbReference type="Gene3D" id="3.40.50.150">
    <property type="entry name" value="Vaccinia Virus protein VP39"/>
    <property type="match status" value="1"/>
</dbReference>
<dbReference type="InterPro" id="IPR029063">
    <property type="entry name" value="SAM-dependent_MTases_sf"/>
</dbReference>
<dbReference type="CDD" id="cd02440">
    <property type="entry name" value="AdoMet_MTases"/>
    <property type="match status" value="1"/>
</dbReference>
<keyword evidence="2" id="KW-0489">Methyltransferase</keyword>
<name>A0ABS8NG11_9BACT</name>
<evidence type="ECO:0000313" key="3">
    <source>
        <dbReference type="Proteomes" id="UP001430306"/>
    </source>
</evidence>
<evidence type="ECO:0000259" key="1">
    <source>
        <dbReference type="Pfam" id="PF08242"/>
    </source>
</evidence>
<protein>
    <submittedName>
        <fullName evidence="2">Class I SAM-dependent methyltransferase</fullName>
    </submittedName>
</protein>
<comment type="caution">
    <text evidence="2">The sequence shown here is derived from an EMBL/GenBank/DDBJ whole genome shotgun (WGS) entry which is preliminary data.</text>
</comment>
<dbReference type="InterPro" id="IPR013217">
    <property type="entry name" value="Methyltransf_12"/>
</dbReference>
<dbReference type="EMBL" id="JAJKFW010000020">
    <property type="protein sequence ID" value="MCC9642481.1"/>
    <property type="molecule type" value="Genomic_DNA"/>
</dbReference>
<dbReference type="PANTHER" id="PTHR43861">
    <property type="entry name" value="TRANS-ACONITATE 2-METHYLTRANSFERASE-RELATED"/>
    <property type="match status" value="1"/>
</dbReference>
<evidence type="ECO:0000313" key="2">
    <source>
        <dbReference type="EMBL" id="MCC9642481.1"/>
    </source>
</evidence>
<dbReference type="Pfam" id="PF08242">
    <property type="entry name" value="Methyltransf_12"/>
    <property type="match status" value="1"/>
</dbReference>
<dbReference type="Proteomes" id="UP001430306">
    <property type="component" value="Unassembled WGS sequence"/>
</dbReference>
<accession>A0ABS8NG11</accession>
<dbReference type="PANTHER" id="PTHR43861:SF1">
    <property type="entry name" value="TRANS-ACONITATE 2-METHYLTRANSFERASE"/>
    <property type="match status" value="1"/>
</dbReference>
<proteinExistence type="predicted"/>
<dbReference type="RefSeq" id="WP_230273294.1">
    <property type="nucleotide sequence ID" value="NZ_JAJKFW010000020.1"/>
</dbReference>
<dbReference type="GO" id="GO:0008168">
    <property type="term" value="F:methyltransferase activity"/>
    <property type="evidence" value="ECO:0007669"/>
    <property type="project" value="UniProtKB-KW"/>
</dbReference>
<organism evidence="2 3">
    <name type="scientific">Rhodopirellula halodulae</name>
    <dbReference type="NCBI Taxonomy" id="2894198"/>
    <lineage>
        <taxon>Bacteria</taxon>
        <taxon>Pseudomonadati</taxon>
        <taxon>Planctomycetota</taxon>
        <taxon>Planctomycetia</taxon>
        <taxon>Pirellulales</taxon>
        <taxon>Pirellulaceae</taxon>
        <taxon>Rhodopirellula</taxon>
    </lineage>
</organism>
<dbReference type="SUPFAM" id="SSF53335">
    <property type="entry name" value="S-adenosyl-L-methionine-dependent methyltransferases"/>
    <property type="match status" value="1"/>
</dbReference>
<keyword evidence="2" id="KW-0808">Transferase</keyword>
<reference evidence="2" key="1">
    <citation type="submission" date="2021-11" db="EMBL/GenBank/DDBJ databases">
        <title>Genome sequence.</title>
        <authorList>
            <person name="Sun Q."/>
        </authorList>
    </citation>
    <scope>NUCLEOTIDE SEQUENCE</scope>
    <source>
        <strain evidence="2">JC740</strain>
    </source>
</reference>
<sequence length="236" mass="25663">MVSKQDFLDAAFGDSQAVANYAESPQLAFPGFADMQRMTTLLLAERVANDGRVLVVGAGGGLELKVFADAQPSWTFDGVDPSAAMLQLAEQTLGPLVSRVSLHEGKVDVTPDGPFDAATCILTMHFADLEERKRMLSSIRERLKPNAPFVVVHLSFPQSDGARSVWLSRYAAYVTSSGVDPAKAAGAREAIDSHLTILDPEQDESLLREAGFSDVSLFYAGFAFRGWVSYAWQNER</sequence>
<keyword evidence="3" id="KW-1185">Reference proteome</keyword>
<feature type="domain" description="Methyltransferase type 12" evidence="1">
    <location>
        <begin position="54"/>
        <end position="147"/>
    </location>
</feature>